<accession>A0A9J6FVI4</accession>
<dbReference type="OrthoDB" id="7312725at2759"/>
<sequence>MILFLRAFDALNSTSPVAKGLKAPLRAQTFEYQREAMEAAGQDLMDLQLESGRPVVQDGRRMIRYIPGIQLEERGHAG</sequence>
<evidence type="ECO:0000313" key="2">
    <source>
        <dbReference type="Proteomes" id="UP000821853"/>
    </source>
</evidence>
<dbReference type="Proteomes" id="UP000821853">
    <property type="component" value="Chromosome 2"/>
</dbReference>
<protein>
    <submittedName>
        <fullName evidence="1">Uncharacterized protein</fullName>
    </submittedName>
</protein>
<dbReference type="AlphaFoldDB" id="A0A9J6FVI4"/>
<comment type="caution">
    <text evidence="1">The sequence shown here is derived from an EMBL/GenBank/DDBJ whole genome shotgun (WGS) entry which is preliminary data.</text>
</comment>
<gene>
    <name evidence="1" type="ORF">HPB48_013133</name>
</gene>
<dbReference type="VEuPathDB" id="VectorBase:HLOH_054456"/>
<reference evidence="1 2" key="1">
    <citation type="journal article" date="2020" name="Cell">
        <title>Large-Scale Comparative Analyses of Tick Genomes Elucidate Their Genetic Diversity and Vector Capacities.</title>
        <authorList>
            <consortium name="Tick Genome and Microbiome Consortium (TIGMIC)"/>
            <person name="Jia N."/>
            <person name="Wang J."/>
            <person name="Shi W."/>
            <person name="Du L."/>
            <person name="Sun Y."/>
            <person name="Zhan W."/>
            <person name="Jiang J.F."/>
            <person name="Wang Q."/>
            <person name="Zhang B."/>
            <person name="Ji P."/>
            <person name="Bell-Sakyi L."/>
            <person name="Cui X.M."/>
            <person name="Yuan T.T."/>
            <person name="Jiang B.G."/>
            <person name="Yang W.F."/>
            <person name="Lam T.T."/>
            <person name="Chang Q.C."/>
            <person name="Ding S.J."/>
            <person name="Wang X.J."/>
            <person name="Zhu J.G."/>
            <person name="Ruan X.D."/>
            <person name="Zhao L."/>
            <person name="Wei J.T."/>
            <person name="Ye R.Z."/>
            <person name="Que T.C."/>
            <person name="Du C.H."/>
            <person name="Zhou Y.H."/>
            <person name="Cheng J.X."/>
            <person name="Dai P.F."/>
            <person name="Guo W.B."/>
            <person name="Han X.H."/>
            <person name="Huang E.J."/>
            <person name="Li L.F."/>
            <person name="Wei W."/>
            <person name="Gao Y.C."/>
            <person name="Liu J.Z."/>
            <person name="Shao H.Z."/>
            <person name="Wang X."/>
            <person name="Wang C.C."/>
            <person name="Yang T.C."/>
            <person name="Huo Q.B."/>
            <person name="Li W."/>
            <person name="Chen H.Y."/>
            <person name="Chen S.E."/>
            <person name="Zhou L.G."/>
            <person name="Ni X.B."/>
            <person name="Tian J.H."/>
            <person name="Sheng Y."/>
            <person name="Liu T."/>
            <person name="Pan Y.S."/>
            <person name="Xia L.Y."/>
            <person name="Li J."/>
            <person name="Zhao F."/>
            <person name="Cao W.C."/>
        </authorList>
    </citation>
    <scope>NUCLEOTIDE SEQUENCE [LARGE SCALE GENOMIC DNA]</scope>
    <source>
        <strain evidence="1">HaeL-2018</strain>
    </source>
</reference>
<organism evidence="1 2">
    <name type="scientific">Haemaphysalis longicornis</name>
    <name type="common">Bush tick</name>
    <dbReference type="NCBI Taxonomy" id="44386"/>
    <lineage>
        <taxon>Eukaryota</taxon>
        <taxon>Metazoa</taxon>
        <taxon>Ecdysozoa</taxon>
        <taxon>Arthropoda</taxon>
        <taxon>Chelicerata</taxon>
        <taxon>Arachnida</taxon>
        <taxon>Acari</taxon>
        <taxon>Parasitiformes</taxon>
        <taxon>Ixodida</taxon>
        <taxon>Ixodoidea</taxon>
        <taxon>Ixodidae</taxon>
        <taxon>Haemaphysalinae</taxon>
        <taxon>Haemaphysalis</taxon>
    </lineage>
</organism>
<name>A0A9J6FVI4_HAELO</name>
<dbReference type="EMBL" id="JABSTR010000004">
    <property type="protein sequence ID" value="KAH9367250.1"/>
    <property type="molecule type" value="Genomic_DNA"/>
</dbReference>
<proteinExistence type="predicted"/>
<evidence type="ECO:0000313" key="1">
    <source>
        <dbReference type="EMBL" id="KAH9367250.1"/>
    </source>
</evidence>
<keyword evidence="2" id="KW-1185">Reference proteome</keyword>